<dbReference type="AlphaFoldDB" id="A0A5C5V774"/>
<feature type="domain" description="Peptidase C45 hydrolase" evidence="2">
    <location>
        <begin position="42"/>
        <end position="229"/>
    </location>
</feature>
<keyword evidence="4" id="KW-1185">Reference proteome</keyword>
<dbReference type="Gene3D" id="3.60.60.10">
    <property type="entry name" value="Penicillin V Acylase, Chain A"/>
    <property type="match status" value="1"/>
</dbReference>
<organism evidence="3 4">
    <name type="scientific">Blastopirellula retiformator</name>
    <dbReference type="NCBI Taxonomy" id="2527970"/>
    <lineage>
        <taxon>Bacteria</taxon>
        <taxon>Pseudomonadati</taxon>
        <taxon>Planctomycetota</taxon>
        <taxon>Planctomycetia</taxon>
        <taxon>Pirellulales</taxon>
        <taxon>Pirellulaceae</taxon>
        <taxon>Blastopirellula</taxon>
    </lineage>
</organism>
<name>A0A5C5V774_9BACT</name>
<evidence type="ECO:0000256" key="1">
    <source>
        <dbReference type="SAM" id="SignalP"/>
    </source>
</evidence>
<feature type="signal peptide" evidence="1">
    <location>
        <begin position="1"/>
        <end position="20"/>
    </location>
</feature>
<reference evidence="3 4" key="1">
    <citation type="submission" date="2019-02" db="EMBL/GenBank/DDBJ databases">
        <title>Deep-cultivation of Planctomycetes and their phenomic and genomic characterization uncovers novel biology.</title>
        <authorList>
            <person name="Wiegand S."/>
            <person name="Jogler M."/>
            <person name="Boedeker C."/>
            <person name="Pinto D."/>
            <person name="Vollmers J."/>
            <person name="Rivas-Marin E."/>
            <person name="Kohn T."/>
            <person name="Peeters S.H."/>
            <person name="Heuer A."/>
            <person name="Rast P."/>
            <person name="Oberbeckmann S."/>
            <person name="Bunk B."/>
            <person name="Jeske O."/>
            <person name="Meyerdierks A."/>
            <person name="Storesund J.E."/>
            <person name="Kallscheuer N."/>
            <person name="Luecker S."/>
            <person name="Lage O.M."/>
            <person name="Pohl T."/>
            <person name="Merkel B.J."/>
            <person name="Hornburger P."/>
            <person name="Mueller R.-W."/>
            <person name="Bruemmer F."/>
            <person name="Labrenz M."/>
            <person name="Spormann A.M."/>
            <person name="Op Den Camp H."/>
            <person name="Overmann J."/>
            <person name="Amann R."/>
            <person name="Jetten M.S.M."/>
            <person name="Mascher T."/>
            <person name="Medema M.H."/>
            <person name="Devos D.P."/>
            <person name="Kaster A.-K."/>
            <person name="Ovreas L."/>
            <person name="Rohde M."/>
            <person name="Galperin M.Y."/>
            <person name="Jogler C."/>
        </authorList>
    </citation>
    <scope>NUCLEOTIDE SEQUENCE [LARGE SCALE GENOMIC DNA]</scope>
    <source>
        <strain evidence="3 4">Enr8</strain>
    </source>
</reference>
<gene>
    <name evidence="3" type="ORF">Enr8_18260</name>
</gene>
<dbReference type="GO" id="GO:0016740">
    <property type="term" value="F:transferase activity"/>
    <property type="evidence" value="ECO:0007669"/>
    <property type="project" value="UniProtKB-KW"/>
</dbReference>
<keyword evidence="3" id="KW-0808">Transferase</keyword>
<dbReference type="OrthoDB" id="238427at2"/>
<protein>
    <submittedName>
        <fullName evidence="3">Acyl-coenzyme A:6-aminopenicillanic acid acyl-transferase</fullName>
    </submittedName>
</protein>
<comment type="caution">
    <text evidence="3">The sequence shown here is derived from an EMBL/GenBank/DDBJ whole genome shotgun (WGS) entry which is preliminary data.</text>
</comment>
<dbReference type="Pfam" id="PF03417">
    <property type="entry name" value="AAT"/>
    <property type="match status" value="1"/>
</dbReference>
<dbReference type="Proteomes" id="UP000318878">
    <property type="component" value="Unassembled WGS sequence"/>
</dbReference>
<evidence type="ECO:0000313" key="3">
    <source>
        <dbReference type="EMBL" id="TWT34418.1"/>
    </source>
</evidence>
<dbReference type="PROSITE" id="PS51257">
    <property type="entry name" value="PROKAR_LIPOPROTEIN"/>
    <property type="match status" value="1"/>
</dbReference>
<sequence length="434" mass="46819" precursor="true">MKTRIRLAIAMVATSFSPLAMVQAASACTTAVISGRATVDGRPILWKNRDTRTARRNEVARLTDGDLKAIAVVNAGSTSAAWMGVNEAGFCIENSLARDLATKGKKSGPGNGGLMKLALETCKTVEDFKKLLDETDKTGRRTVANFGVIDAQGGAAIFETGPASYVMFDANDPEVAPDGILVRANFSTAVHDFPAEPTAEQLQGTYSRGRYLRACTLLDRKHDAPISVEYVIRHCTRDLMDSDLQPIPGSINAKARSLPSTISTADTISRAITVSAGVFHGVKPGEDPGLTTMWTMLGEPNFTIAVPCWVAAEKVSDHLAGDRGAPVGELSNSLRTWNYLPEQEVLRSKALQRLWSELWPVEEAIIAKTLQQRDTLVETTDYQEVITMLHQQAASEAHDVLEKAFFRAKTIALANPGSPLPDFAQPRSAAPVGN</sequence>
<evidence type="ECO:0000313" key="4">
    <source>
        <dbReference type="Proteomes" id="UP000318878"/>
    </source>
</evidence>
<proteinExistence type="predicted"/>
<evidence type="ECO:0000259" key="2">
    <source>
        <dbReference type="Pfam" id="PF03417"/>
    </source>
</evidence>
<dbReference type="EMBL" id="SJPF01000002">
    <property type="protein sequence ID" value="TWT34418.1"/>
    <property type="molecule type" value="Genomic_DNA"/>
</dbReference>
<keyword evidence="1" id="KW-0732">Signal</keyword>
<feature type="chain" id="PRO_5022916823" evidence="1">
    <location>
        <begin position="21"/>
        <end position="434"/>
    </location>
</feature>
<accession>A0A5C5V774</accession>
<dbReference type="RefSeq" id="WP_146430654.1">
    <property type="nucleotide sequence ID" value="NZ_SJPF01000002.1"/>
</dbReference>
<dbReference type="InterPro" id="IPR005079">
    <property type="entry name" value="Peptidase_C45_hydrolase"/>
</dbReference>